<feature type="domain" description="OmpR/PhoB-type" evidence="11">
    <location>
        <begin position="126"/>
        <end position="222"/>
    </location>
</feature>
<dbReference type="InterPro" id="IPR036388">
    <property type="entry name" value="WH-like_DNA-bd_sf"/>
</dbReference>
<evidence type="ECO:0000256" key="9">
    <source>
        <dbReference type="PROSITE-ProRule" id="PRU01091"/>
    </source>
</evidence>
<evidence type="ECO:0000256" key="7">
    <source>
        <dbReference type="ARBA" id="ARBA00040348"/>
    </source>
</evidence>
<dbReference type="PROSITE" id="PS51755">
    <property type="entry name" value="OMPR_PHOB"/>
    <property type="match status" value="1"/>
</dbReference>
<dbReference type="RefSeq" id="WP_229292690.1">
    <property type="nucleotide sequence ID" value="NZ_CP086654.1"/>
</dbReference>
<dbReference type="CDD" id="cd00383">
    <property type="entry name" value="trans_reg_C"/>
    <property type="match status" value="1"/>
</dbReference>
<dbReference type="InterPro" id="IPR011006">
    <property type="entry name" value="CheY-like_superfamily"/>
</dbReference>
<dbReference type="InterPro" id="IPR001867">
    <property type="entry name" value="OmpR/PhoB-type_DNA-bd"/>
</dbReference>
<keyword evidence="2" id="KW-0716">Sensory transduction</keyword>
<dbReference type="PROSITE" id="PS50110">
    <property type="entry name" value="RESPONSE_REGULATORY"/>
    <property type="match status" value="1"/>
</dbReference>
<protein>
    <recommendedName>
        <fullName evidence="7">Response regulator SaeR</fullName>
    </recommendedName>
</protein>
<keyword evidence="5 9" id="KW-0238">DNA-binding</keyword>
<dbReference type="InterPro" id="IPR001789">
    <property type="entry name" value="Sig_transdc_resp-reg_receiver"/>
</dbReference>
<dbReference type="EMBL" id="CP086654">
    <property type="protein sequence ID" value="UEX90193.1"/>
    <property type="molecule type" value="Genomic_DNA"/>
</dbReference>
<dbReference type="SUPFAM" id="SSF52172">
    <property type="entry name" value="CheY-like"/>
    <property type="match status" value="1"/>
</dbReference>
<keyword evidence="3" id="KW-0902">Two-component regulatory system</keyword>
<sequence>MKYNALIIEDDIEIAHIISLNLAHMETQSTLAYTGDEGLSKLEKDTFDLVILDLMLPGKSGDEIIKELKNKTEAKIVVVSAKSEVNDKVNLLLSGADDYIIKPFAKEEFRARIQVQLRNLNKRITNQKLKWKALELDKSKRSVTFNQTQIALTNTEFDILALLIASPETPFTKRQIYEVIQGVYLGDDNTVNVHVSNLRKKLAQHTTDTYIKTVWGIGFMLV</sequence>
<dbReference type="SMART" id="SM00862">
    <property type="entry name" value="Trans_reg_C"/>
    <property type="match status" value="1"/>
</dbReference>
<evidence type="ECO:0000256" key="1">
    <source>
        <dbReference type="ARBA" id="ARBA00022553"/>
    </source>
</evidence>
<evidence type="ECO:0000259" key="11">
    <source>
        <dbReference type="PROSITE" id="PS51755"/>
    </source>
</evidence>
<name>A0ABY3PD75_9STAP</name>
<dbReference type="SMART" id="SM00448">
    <property type="entry name" value="REC"/>
    <property type="match status" value="1"/>
</dbReference>
<reference evidence="12 13" key="1">
    <citation type="journal article" date="2022" name="Pathogens">
        <title>Staphylococcus ratti sp. nov. Isolated from a Lab Rat.</title>
        <authorList>
            <person name="Kovarovic V."/>
            <person name="Sedlacek I."/>
            <person name="Petras P."/>
            <person name="Kralova S."/>
            <person name="Maslanova I."/>
            <person name="Svec P."/>
            <person name="Neumann-Schaal M."/>
            <person name="Botka T."/>
            <person name="Gelbicova T."/>
            <person name="Stankova E."/>
            <person name="Doskar J."/>
            <person name="Pantucek R."/>
        </authorList>
    </citation>
    <scope>NUCLEOTIDE SEQUENCE [LARGE SCALE GENOMIC DNA]</scope>
    <source>
        <strain evidence="12 13">CCM 9025</strain>
    </source>
</reference>
<evidence type="ECO:0000313" key="12">
    <source>
        <dbReference type="EMBL" id="UEX90193.1"/>
    </source>
</evidence>
<evidence type="ECO:0000259" key="10">
    <source>
        <dbReference type="PROSITE" id="PS50110"/>
    </source>
</evidence>
<dbReference type="Gene3D" id="1.10.10.10">
    <property type="entry name" value="Winged helix-like DNA-binding domain superfamily/Winged helix DNA-binding domain"/>
    <property type="match status" value="1"/>
</dbReference>
<dbReference type="Pfam" id="PF00072">
    <property type="entry name" value="Response_reg"/>
    <property type="match status" value="1"/>
</dbReference>
<evidence type="ECO:0000256" key="8">
    <source>
        <dbReference type="PROSITE-ProRule" id="PRU00169"/>
    </source>
</evidence>
<gene>
    <name evidence="12" type="ORF">LN051_00505</name>
</gene>
<keyword evidence="4" id="KW-0805">Transcription regulation</keyword>
<dbReference type="Proteomes" id="UP001197626">
    <property type="component" value="Chromosome"/>
</dbReference>
<evidence type="ECO:0000256" key="2">
    <source>
        <dbReference type="ARBA" id="ARBA00022606"/>
    </source>
</evidence>
<keyword evidence="6" id="KW-0804">Transcription</keyword>
<feature type="modified residue" description="4-aspartylphosphate" evidence="8">
    <location>
        <position position="53"/>
    </location>
</feature>
<evidence type="ECO:0000256" key="6">
    <source>
        <dbReference type="ARBA" id="ARBA00023163"/>
    </source>
</evidence>
<dbReference type="PANTHER" id="PTHR48111">
    <property type="entry name" value="REGULATOR OF RPOS"/>
    <property type="match status" value="1"/>
</dbReference>
<evidence type="ECO:0000313" key="13">
    <source>
        <dbReference type="Proteomes" id="UP001197626"/>
    </source>
</evidence>
<dbReference type="InterPro" id="IPR039420">
    <property type="entry name" value="WalR-like"/>
</dbReference>
<feature type="DNA-binding region" description="OmpR/PhoB-type" evidence="9">
    <location>
        <begin position="126"/>
        <end position="222"/>
    </location>
</feature>
<accession>A0ABY3PD75</accession>
<proteinExistence type="predicted"/>
<dbReference type="Gene3D" id="3.40.50.2300">
    <property type="match status" value="1"/>
</dbReference>
<evidence type="ECO:0000256" key="4">
    <source>
        <dbReference type="ARBA" id="ARBA00023015"/>
    </source>
</evidence>
<keyword evidence="1 8" id="KW-0597">Phosphoprotein</keyword>
<dbReference type="PANTHER" id="PTHR48111:SF2">
    <property type="entry name" value="RESPONSE REGULATOR SAER"/>
    <property type="match status" value="1"/>
</dbReference>
<organism evidence="12 13">
    <name type="scientific">Staphylococcus ratti</name>
    <dbReference type="NCBI Taxonomy" id="2892440"/>
    <lineage>
        <taxon>Bacteria</taxon>
        <taxon>Bacillati</taxon>
        <taxon>Bacillota</taxon>
        <taxon>Bacilli</taxon>
        <taxon>Bacillales</taxon>
        <taxon>Staphylococcaceae</taxon>
        <taxon>Staphylococcus</taxon>
    </lineage>
</organism>
<keyword evidence="13" id="KW-1185">Reference proteome</keyword>
<feature type="domain" description="Response regulatory" evidence="10">
    <location>
        <begin position="4"/>
        <end position="117"/>
    </location>
</feature>
<evidence type="ECO:0000256" key="3">
    <source>
        <dbReference type="ARBA" id="ARBA00023012"/>
    </source>
</evidence>
<dbReference type="Pfam" id="PF00486">
    <property type="entry name" value="Trans_reg_C"/>
    <property type="match status" value="1"/>
</dbReference>
<evidence type="ECO:0000256" key="5">
    <source>
        <dbReference type="ARBA" id="ARBA00023125"/>
    </source>
</evidence>